<comment type="caution">
    <text evidence="3">The sequence shown here is derived from an EMBL/GenBank/DDBJ whole genome shotgun (WGS) entry which is preliminary data.</text>
</comment>
<dbReference type="Proteomes" id="UP000054937">
    <property type="component" value="Unassembled WGS sequence"/>
</dbReference>
<keyword evidence="4" id="KW-1185">Reference proteome</keyword>
<organism evidence="3 4">
    <name type="scientific">Pseudocohnilembus persalinus</name>
    <name type="common">Ciliate</name>
    <dbReference type="NCBI Taxonomy" id="266149"/>
    <lineage>
        <taxon>Eukaryota</taxon>
        <taxon>Sar</taxon>
        <taxon>Alveolata</taxon>
        <taxon>Ciliophora</taxon>
        <taxon>Intramacronucleata</taxon>
        <taxon>Oligohymenophorea</taxon>
        <taxon>Scuticociliatia</taxon>
        <taxon>Philasterida</taxon>
        <taxon>Pseudocohnilembidae</taxon>
        <taxon>Pseudocohnilembus</taxon>
    </lineage>
</organism>
<feature type="coiled-coil region" evidence="1">
    <location>
        <begin position="129"/>
        <end position="206"/>
    </location>
</feature>
<evidence type="ECO:0000256" key="2">
    <source>
        <dbReference type="SAM" id="MobiDB-lite"/>
    </source>
</evidence>
<dbReference type="InParanoid" id="A0A0V0QYH7"/>
<evidence type="ECO:0000256" key="1">
    <source>
        <dbReference type="SAM" id="Coils"/>
    </source>
</evidence>
<proteinExistence type="predicted"/>
<feature type="compositionally biased region" description="Polar residues" evidence="2">
    <location>
        <begin position="350"/>
        <end position="360"/>
    </location>
</feature>
<feature type="region of interest" description="Disordered" evidence="2">
    <location>
        <begin position="286"/>
        <end position="310"/>
    </location>
</feature>
<accession>A0A0V0QYH7</accession>
<feature type="region of interest" description="Disordered" evidence="2">
    <location>
        <begin position="323"/>
        <end position="360"/>
    </location>
</feature>
<name>A0A0V0QYH7_PSEPJ</name>
<reference evidence="3 4" key="1">
    <citation type="journal article" date="2015" name="Sci. Rep.">
        <title>Genome of the facultative scuticociliatosis pathogen Pseudocohnilembus persalinus provides insight into its virulence through horizontal gene transfer.</title>
        <authorList>
            <person name="Xiong J."/>
            <person name="Wang G."/>
            <person name="Cheng J."/>
            <person name="Tian M."/>
            <person name="Pan X."/>
            <person name="Warren A."/>
            <person name="Jiang C."/>
            <person name="Yuan D."/>
            <person name="Miao W."/>
        </authorList>
    </citation>
    <scope>NUCLEOTIDE SEQUENCE [LARGE SCALE GENOMIC DNA]</scope>
    <source>
        <strain evidence="3">36N120E</strain>
    </source>
</reference>
<evidence type="ECO:0000313" key="3">
    <source>
        <dbReference type="EMBL" id="KRX07351.1"/>
    </source>
</evidence>
<feature type="compositionally biased region" description="Low complexity" evidence="2">
    <location>
        <begin position="323"/>
        <end position="334"/>
    </location>
</feature>
<sequence>MKNSENTYGEEMSQIYSLIYNLLFPKKNDFTQLIKKYNNNKKNLNNIIVQDQNQLQSQNQDLNVNQDIQSLMNLSTYLTNNVNNGNSNSNISIQDQEQLDLNQYVEQDKFNSSENMTYFHICQNFYSMIQQIQNENSQNIKKIQELENQLDDQKQINMQQKEQLDKQNSDKDQQINELEQTISNLSQELELRAQIYQKSIERCEIEQNVIAHELDIQKKEFFGQFEPKTGEIILDNKKSTQNKIDIIYEAVQRLIQNKQVELSELQEQKSPMKKTQILSNRGSIFSSKTNISPLHRMNSSNSPKKKQSSLSLKMEQVQKIFINKSYNEDNSSSKNKSKNGDKNDSFSKSILKTSQKISEM</sequence>
<feature type="coiled-coil region" evidence="1">
    <location>
        <begin position="27"/>
        <end position="61"/>
    </location>
</feature>
<gene>
    <name evidence="3" type="ORF">PPERSA_06966</name>
</gene>
<protein>
    <submittedName>
        <fullName evidence="3">Uncharacterized protein</fullName>
    </submittedName>
</protein>
<keyword evidence="1" id="KW-0175">Coiled coil</keyword>
<dbReference type="EMBL" id="LDAU01000084">
    <property type="protein sequence ID" value="KRX07351.1"/>
    <property type="molecule type" value="Genomic_DNA"/>
</dbReference>
<dbReference type="AlphaFoldDB" id="A0A0V0QYH7"/>
<feature type="compositionally biased region" description="Low complexity" evidence="2">
    <location>
        <begin position="298"/>
        <end position="310"/>
    </location>
</feature>
<evidence type="ECO:0000313" key="4">
    <source>
        <dbReference type="Proteomes" id="UP000054937"/>
    </source>
</evidence>